<dbReference type="RefSeq" id="WP_115086532.1">
    <property type="nucleotide sequence ID" value="NZ_CBCSFG010000013.1"/>
</dbReference>
<protein>
    <submittedName>
        <fullName evidence="2">PhoD-like phosphatase family protein</fullName>
    </submittedName>
</protein>
<evidence type="ECO:0000259" key="1">
    <source>
        <dbReference type="Pfam" id="PF09423"/>
    </source>
</evidence>
<organism evidence="2 3">
    <name type="scientific">Pseudomonas wadenswilerensis</name>
    <dbReference type="NCBI Taxonomy" id="1785161"/>
    <lineage>
        <taxon>Bacteria</taxon>
        <taxon>Pseudomonadati</taxon>
        <taxon>Pseudomonadota</taxon>
        <taxon>Gammaproteobacteria</taxon>
        <taxon>Pseudomonadales</taxon>
        <taxon>Pseudomonadaceae</taxon>
        <taxon>Pseudomonas</taxon>
    </lineage>
</organism>
<dbReference type="AlphaFoldDB" id="A0A380SZ02"/>
<feature type="domain" description="PhoD-like phosphatase metallophosphatase" evidence="1">
    <location>
        <begin position="146"/>
        <end position="462"/>
    </location>
</feature>
<evidence type="ECO:0000313" key="2">
    <source>
        <dbReference type="EMBL" id="SUQ62945.1"/>
    </source>
</evidence>
<dbReference type="PANTHER" id="PTHR37031">
    <property type="entry name" value="METALLOPHOSPHATASE BINDING DOMAIN PROTEIN"/>
    <property type="match status" value="1"/>
</dbReference>
<dbReference type="CDD" id="cd07389">
    <property type="entry name" value="MPP_PhoD"/>
    <property type="match status" value="1"/>
</dbReference>
<accession>A0A380SZ02</accession>
<proteinExistence type="predicted"/>
<keyword evidence="3" id="KW-1185">Reference proteome</keyword>
<dbReference type="InterPro" id="IPR029052">
    <property type="entry name" value="Metallo-depent_PP-like"/>
</dbReference>
<dbReference type="Gene3D" id="3.60.21.70">
    <property type="entry name" value="PhoD-like phosphatase"/>
    <property type="match status" value="1"/>
</dbReference>
<dbReference type="InterPro" id="IPR038607">
    <property type="entry name" value="PhoD-like_sf"/>
</dbReference>
<name>A0A380SZ02_9PSED</name>
<reference evidence="3" key="1">
    <citation type="submission" date="2018-07" db="EMBL/GenBank/DDBJ databases">
        <authorList>
            <person name="Blom J."/>
        </authorList>
    </citation>
    <scope>NUCLEOTIDE SEQUENCE [LARGE SCALE GENOMIC DNA]</scope>
    <source>
        <strain evidence="3">CCOS 864</strain>
    </source>
</reference>
<dbReference type="SUPFAM" id="SSF56300">
    <property type="entry name" value="Metallo-dependent phosphatases"/>
    <property type="match status" value="1"/>
</dbReference>
<dbReference type="Proteomes" id="UP000255177">
    <property type="component" value="Unassembled WGS sequence"/>
</dbReference>
<sequence length="552" mass="62626">MSQLLDPTSNESKYAKLASAAIIGAITPTSVRLWFRVYMPGEWVLVVTTTPLSGDLQRLDELPVADFLKKHKIKPVFVQAQKFSFDSDLTGVFAVTGLKAQSTYYYALISSETDHQIIRRRTEIGADSPKNFITPAINPETLTFGFYSCHDPISADGSAGAWPLLHQQLIDQRAQFVIGGGDQMYVDTNKKNGFLDIWEWLKENKQALLAHYKKGNSYDKPGIEQYLLNIYRWYYRVYWNIPTLREVYEQFPQYMIWDDHEIMDGWGSLTNKERQKRISLLFESTSNGPTNQMLVDLMWRAACRAYYEYEHSHNPVTSINLDKPDDCHWDYAFEQGGSAFYVLDMRGHHDIEANDPHKILGSAQMKRFKDWLNSAVVQSAKAVFIVSPVPVMHWKNAVTNGADFGSLKDDCMDEWDHKTNRAERKVLLDQVYAALGKSAKPVVFLSGDVHCAAVFRLLHKQYPAAKVYQVTSSAISRIPAPDMLKLAISGGGEMPGIANMVCERWYAMAGSKNFALLSVRPSLDGKQTEVLVELHWPSGEDGELTKRRVLLK</sequence>
<dbReference type="InterPro" id="IPR018946">
    <property type="entry name" value="PhoD-like_MPP"/>
</dbReference>
<gene>
    <name evidence="2" type="ORF">CCOS864_02395</name>
</gene>
<dbReference type="PANTHER" id="PTHR37031:SF2">
    <property type="entry name" value="PHOD-LIKE PHOSPHATASE METALLOPHOSPHATASE DOMAIN-CONTAINING PROTEIN"/>
    <property type="match status" value="1"/>
</dbReference>
<evidence type="ECO:0000313" key="3">
    <source>
        <dbReference type="Proteomes" id="UP000255177"/>
    </source>
</evidence>
<dbReference type="EMBL" id="UIDD01000007">
    <property type="protein sequence ID" value="SUQ62945.1"/>
    <property type="molecule type" value="Genomic_DNA"/>
</dbReference>
<dbReference type="Pfam" id="PF09423">
    <property type="entry name" value="PhoD"/>
    <property type="match status" value="1"/>
</dbReference>